<feature type="domain" description="SGNH hydrolase-type esterase" evidence="1">
    <location>
        <begin position="54"/>
        <end position="244"/>
    </location>
</feature>
<dbReference type="InterPro" id="IPR036514">
    <property type="entry name" value="SGNH_hydro_sf"/>
</dbReference>
<sequence>MKELVNPRRSFLKKTSIGFLGALPIAEILLSASKMIDNETTIKLTSADVVLFQGDSITDAGRKRTDKSTNNPLALGSGYAFLITSHILFNHPQKNVTFYNRGISGEKVPQLSARWKEDCTDLKPSVLSILVGVNDFWHTKTKGYKGTVSTYENDYRLLLEKTMDNYPDLRLIIGEPWYQPGMADSMYKVAYPEFKAYQSVAKQLAHQFNAPFIPYQSIFDKAQEIAPDIHWSWDGVHPTAAGAHLMANSWLKAINI</sequence>
<dbReference type="EMBL" id="FOAF01000002">
    <property type="protein sequence ID" value="SEL47404.1"/>
    <property type="molecule type" value="Genomic_DNA"/>
</dbReference>
<dbReference type="GO" id="GO:0004622">
    <property type="term" value="F:phosphatidylcholine lysophospholipase activity"/>
    <property type="evidence" value="ECO:0007669"/>
    <property type="project" value="TreeGrafter"/>
</dbReference>
<dbReference type="Pfam" id="PF13472">
    <property type="entry name" value="Lipase_GDSL_2"/>
    <property type="match status" value="1"/>
</dbReference>
<dbReference type="InterPro" id="IPR013830">
    <property type="entry name" value="SGNH_hydro"/>
</dbReference>
<dbReference type="PANTHER" id="PTHR30383">
    <property type="entry name" value="THIOESTERASE 1/PROTEASE 1/LYSOPHOSPHOLIPASE L1"/>
    <property type="match status" value="1"/>
</dbReference>
<dbReference type="STRING" id="407022.SAMN05661044_02595"/>
<dbReference type="CDD" id="cd01834">
    <property type="entry name" value="SGNH_hydrolase_like_2"/>
    <property type="match status" value="1"/>
</dbReference>
<dbReference type="Proteomes" id="UP000199421">
    <property type="component" value="Unassembled WGS sequence"/>
</dbReference>
<accession>A0A1H7QIC4</accession>
<dbReference type="PANTHER" id="PTHR30383:SF5">
    <property type="entry name" value="SGNH HYDROLASE-TYPE ESTERASE DOMAIN-CONTAINING PROTEIN"/>
    <property type="match status" value="1"/>
</dbReference>
<keyword evidence="3" id="KW-1185">Reference proteome</keyword>
<name>A0A1H7QIC4_OLID1</name>
<dbReference type="RefSeq" id="WP_093324852.1">
    <property type="nucleotide sequence ID" value="NZ_FOAF01000002.1"/>
</dbReference>
<evidence type="ECO:0000313" key="3">
    <source>
        <dbReference type="Proteomes" id="UP000199421"/>
    </source>
</evidence>
<proteinExistence type="predicted"/>
<dbReference type="InterPro" id="IPR051532">
    <property type="entry name" value="Ester_Hydrolysis_Enzymes"/>
</dbReference>
<dbReference type="Gene3D" id="3.40.50.1110">
    <property type="entry name" value="SGNH hydrolase"/>
    <property type="match status" value="1"/>
</dbReference>
<evidence type="ECO:0000313" key="2">
    <source>
        <dbReference type="EMBL" id="SEL47404.1"/>
    </source>
</evidence>
<protein>
    <submittedName>
        <fullName evidence="2">Lysophospholipase L1</fullName>
    </submittedName>
</protein>
<evidence type="ECO:0000259" key="1">
    <source>
        <dbReference type="Pfam" id="PF13472"/>
    </source>
</evidence>
<dbReference type="SUPFAM" id="SSF52266">
    <property type="entry name" value="SGNH hydrolase"/>
    <property type="match status" value="1"/>
</dbReference>
<dbReference type="AlphaFoldDB" id="A0A1H7QIC4"/>
<dbReference type="OrthoDB" id="9794725at2"/>
<organism evidence="2 3">
    <name type="scientific">Olivibacter domesticus</name>
    <name type="common">Pseudosphingobacterium domesticum</name>
    <dbReference type="NCBI Taxonomy" id="407022"/>
    <lineage>
        <taxon>Bacteria</taxon>
        <taxon>Pseudomonadati</taxon>
        <taxon>Bacteroidota</taxon>
        <taxon>Sphingobacteriia</taxon>
        <taxon>Sphingobacteriales</taxon>
        <taxon>Sphingobacteriaceae</taxon>
        <taxon>Olivibacter</taxon>
    </lineage>
</organism>
<reference evidence="3" key="1">
    <citation type="submission" date="2016-10" db="EMBL/GenBank/DDBJ databases">
        <authorList>
            <person name="Varghese N."/>
            <person name="Submissions S."/>
        </authorList>
    </citation>
    <scope>NUCLEOTIDE SEQUENCE [LARGE SCALE GENOMIC DNA]</scope>
    <source>
        <strain evidence="3">DSM 18733</strain>
    </source>
</reference>
<gene>
    <name evidence="2" type="ORF">SAMN05661044_02595</name>
</gene>